<dbReference type="Pfam" id="PF13478">
    <property type="entry name" value="XdhC_C"/>
    <property type="match status" value="1"/>
</dbReference>
<dbReference type="Pfam" id="PF02625">
    <property type="entry name" value="XdhC_CoxI"/>
    <property type="match status" value="1"/>
</dbReference>
<dbReference type="Proteomes" id="UP000663981">
    <property type="component" value="Unassembled WGS sequence"/>
</dbReference>
<organism evidence="3 4">
    <name type="scientific">Metabacillus bambusae</name>
    <dbReference type="NCBI Taxonomy" id="2795218"/>
    <lineage>
        <taxon>Bacteria</taxon>
        <taxon>Bacillati</taxon>
        <taxon>Bacillota</taxon>
        <taxon>Bacilli</taxon>
        <taxon>Bacillales</taxon>
        <taxon>Bacillaceae</taxon>
        <taxon>Metabacillus</taxon>
    </lineage>
</organism>
<name>A0ABS3N1Q8_9BACI</name>
<accession>A0ABS3N1Q8</accession>
<dbReference type="RefSeq" id="WP_207977760.1">
    <property type="nucleotide sequence ID" value="NZ_JAGDEL010000006.1"/>
</dbReference>
<evidence type="ECO:0000313" key="4">
    <source>
        <dbReference type="Proteomes" id="UP000663981"/>
    </source>
</evidence>
<proteinExistence type="predicted"/>
<dbReference type="InterPro" id="IPR052698">
    <property type="entry name" value="MoCofactor_Util/Proc"/>
</dbReference>
<evidence type="ECO:0000259" key="1">
    <source>
        <dbReference type="Pfam" id="PF02625"/>
    </source>
</evidence>
<dbReference type="Gene3D" id="3.40.50.720">
    <property type="entry name" value="NAD(P)-binding Rossmann-like Domain"/>
    <property type="match status" value="1"/>
</dbReference>
<dbReference type="PANTHER" id="PTHR30388">
    <property type="entry name" value="ALDEHYDE OXIDOREDUCTASE MOLYBDENUM COFACTOR ASSEMBLY PROTEIN"/>
    <property type="match status" value="1"/>
</dbReference>
<dbReference type="InterPro" id="IPR003777">
    <property type="entry name" value="XdhC_CoxI"/>
</dbReference>
<reference evidence="3 4" key="1">
    <citation type="submission" date="2021-03" db="EMBL/GenBank/DDBJ databases">
        <title>Whole genome sequence of Metabacillus bambusae BG109.</title>
        <authorList>
            <person name="Jeong J.W."/>
        </authorList>
    </citation>
    <scope>NUCLEOTIDE SEQUENCE [LARGE SCALE GENOMIC DNA]</scope>
    <source>
        <strain evidence="3 4">BG109</strain>
    </source>
</reference>
<gene>
    <name evidence="3" type="ORF">I7822_10465</name>
</gene>
<keyword evidence="4" id="KW-1185">Reference proteome</keyword>
<feature type="domain" description="XdhC- CoxI" evidence="1">
    <location>
        <begin position="18"/>
        <end position="80"/>
    </location>
</feature>
<dbReference type="InterPro" id="IPR027051">
    <property type="entry name" value="XdhC_Rossmann_dom"/>
</dbReference>
<dbReference type="PANTHER" id="PTHR30388:SF6">
    <property type="entry name" value="XANTHINE DEHYDROGENASE SUBUNIT A-RELATED"/>
    <property type="match status" value="1"/>
</dbReference>
<evidence type="ECO:0000259" key="2">
    <source>
        <dbReference type="Pfam" id="PF13478"/>
    </source>
</evidence>
<dbReference type="EMBL" id="JAGDEL010000006">
    <property type="protein sequence ID" value="MBO1512090.1"/>
    <property type="molecule type" value="Genomic_DNA"/>
</dbReference>
<evidence type="ECO:0000313" key="3">
    <source>
        <dbReference type="EMBL" id="MBO1512090.1"/>
    </source>
</evidence>
<feature type="domain" description="XdhC Rossmann" evidence="2">
    <location>
        <begin position="190"/>
        <end position="325"/>
    </location>
</feature>
<comment type="caution">
    <text evidence="3">The sequence shown here is derived from an EMBL/GenBank/DDBJ whole genome shotgun (WGS) entry which is preliminary data.</text>
</comment>
<protein>
    <submittedName>
        <fullName evidence="3">XdhC family protein</fullName>
    </submittedName>
</protein>
<sequence length="337" mass="37630">MRSDIYEILDTVCDSSCKSVLATIIDVQGSAYQRAGAMMLFLEKGQQVGLLSGGCLEQDLFARVNDFLYDPNPNSTIVTYDLTGEDDLSWGQGAGCNGIIKVVVESVTSLLKEDLRKVRDLVNHGIDVTYVKRISMQGKVLDYLFCTAKGGSFGQWQGERPTIHQDECAQLLQRDQKVYFMQKIMARPRLFIYGAGVDVIPLAHLAHLTGFQVIVADWRPAFCNEIYFPFVYKTYIASPSEFAQSFSFSSSDSNVLMTHNYEKDDQLIHLLLEKKIAYFGILGSKVRAEKLLKGVRIPKWIHFPVGLAIGAEGPQEIAISIMAELIQIKARRLAVAL</sequence>